<dbReference type="EMBL" id="JAMRDG010000002">
    <property type="protein sequence ID" value="KAJ3691546.1"/>
    <property type="molecule type" value="Genomic_DNA"/>
</dbReference>
<evidence type="ECO:0000313" key="2">
    <source>
        <dbReference type="EMBL" id="KAJ3691546.1"/>
    </source>
</evidence>
<reference evidence="2 3" key="1">
    <citation type="journal article" date="2022" name="Cell">
        <title>Repeat-based holocentromeres influence genome architecture and karyotype evolution.</title>
        <authorList>
            <person name="Hofstatter P.G."/>
            <person name="Thangavel G."/>
            <person name="Lux T."/>
            <person name="Neumann P."/>
            <person name="Vondrak T."/>
            <person name="Novak P."/>
            <person name="Zhang M."/>
            <person name="Costa L."/>
            <person name="Castellani M."/>
            <person name="Scott A."/>
            <person name="Toegelov H."/>
            <person name="Fuchs J."/>
            <person name="Mata-Sucre Y."/>
            <person name="Dias Y."/>
            <person name="Vanzela A.L.L."/>
            <person name="Huettel B."/>
            <person name="Almeida C.C.S."/>
            <person name="Simkova H."/>
            <person name="Souza G."/>
            <person name="Pedrosa-Harand A."/>
            <person name="Macas J."/>
            <person name="Mayer K.F.X."/>
            <person name="Houben A."/>
            <person name="Marques A."/>
        </authorList>
    </citation>
    <scope>NUCLEOTIDE SEQUENCE [LARGE SCALE GENOMIC DNA]</scope>
    <source>
        <strain evidence="2">RhyTen1mFocal</strain>
    </source>
</reference>
<keyword evidence="3" id="KW-1185">Reference proteome</keyword>
<dbReference type="GO" id="GO:0009534">
    <property type="term" value="C:chloroplast thylakoid"/>
    <property type="evidence" value="ECO:0007669"/>
    <property type="project" value="TreeGrafter"/>
</dbReference>
<sequence length="156" mass="15828">MATATTTATSASLLLHTSSISRRSASVRLSAISTPHRRRSLLLLLSVPAPFLAATSPSRAADIGLFGIRKRLEKIEEEAVEAVKEGEEVVEKEIKTAEKEIESAAAAVAAEAGAAGAGFQIAGDLVQAGAVAGAEAVGVLVGLSVVNGILGPESKN</sequence>
<protein>
    <submittedName>
        <fullName evidence="2">Uncharacterized protein</fullName>
    </submittedName>
</protein>
<dbReference type="PANTHER" id="PTHR36734">
    <property type="entry name" value="YCF37-LIKE PROTEIN"/>
    <property type="match status" value="1"/>
</dbReference>
<dbReference type="Proteomes" id="UP001210211">
    <property type="component" value="Unassembled WGS sequence"/>
</dbReference>
<dbReference type="PANTHER" id="PTHR36734:SF1">
    <property type="entry name" value="OS02G0815300 PROTEIN"/>
    <property type="match status" value="1"/>
</dbReference>
<organism evidence="2 3">
    <name type="scientific">Rhynchospora tenuis</name>
    <dbReference type="NCBI Taxonomy" id="198213"/>
    <lineage>
        <taxon>Eukaryota</taxon>
        <taxon>Viridiplantae</taxon>
        <taxon>Streptophyta</taxon>
        <taxon>Embryophyta</taxon>
        <taxon>Tracheophyta</taxon>
        <taxon>Spermatophyta</taxon>
        <taxon>Magnoliopsida</taxon>
        <taxon>Liliopsida</taxon>
        <taxon>Poales</taxon>
        <taxon>Cyperaceae</taxon>
        <taxon>Cyperoideae</taxon>
        <taxon>Rhynchosporeae</taxon>
        <taxon>Rhynchospora</taxon>
    </lineage>
</organism>
<evidence type="ECO:0000313" key="3">
    <source>
        <dbReference type="Proteomes" id="UP001210211"/>
    </source>
</evidence>
<gene>
    <name evidence="2" type="ORF">LUZ61_020710</name>
</gene>
<evidence type="ECO:0000256" key="1">
    <source>
        <dbReference type="SAM" id="Coils"/>
    </source>
</evidence>
<proteinExistence type="predicted"/>
<name>A0AAD6EPA9_9POAL</name>
<dbReference type="AlphaFoldDB" id="A0AAD6EPA9"/>
<keyword evidence="1" id="KW-0175">Coiled coil</keyword>
<feature type="coiled-coil region" evidence="1">
    <location>
        <begin position="65"/>
        <end position="107"/>
    </location>
</feature>
<accession>A0AAD6EPA9</accession>
<comment type="caution">
    <text evidence="2">The sequence shown here is derived from an EMBL/GenBank/DDBJ whole genome shotgun (WGS) entry which is preliminary data.</text>
</comment>